<evidence type="ECO:0000256" key="1">
    <source>
        <dbReference type="SAM" id="MobiDB-lite"/>
    </source>
</evidence>
<keyword evidence="4" id="KW-1185">Reference proteome</keyword>
<dbReference type="EMBL" id="BOOF01000076">
    <property type="protein sequence ID" value="GIH67415.1"/>
    <property type="molecule type" value="Genomic_DNA"/>
</dbReference>
<dbReference type="Proteomes" id="UP000660454">
    <property type="component" value="Unassembled WGS sequence"/>
</dbReference>
<evidence type="ECO:0000259" key="2">
    <source>
        <dbReference type="Pfam" id="PF20597"/>
    </source>
</evidence>
<dbReference type="Pfam" id="PF20597">
    <property type="entry name" value="pAdhesive_15"/>
    <property type="match status" value="1"/>
</dbReference>
<name>A0ABQ4H147_9ACTN</name>
<dbReference type="NCBIfam" id="TIGR04215">
    <property type="entry name" value="choice_anch_A"/>
    <property type="match status" value="1"/>
</dbReference>
<gene>
    <name evidence="3" type="ORF">Msi02_82320</name>
</gene>
<feature type="region of interest" description="Disordered" evidence="1">
    <location>
        <begin position="84"/>
        <end position="106"/>
    </location>
</feature>
<reference evidence="3 4" key="1">
    <citation type="submission" date="2021-01" db="EMBL/GenBank/DDBJ databases">
        <title>Whole genome shotgun sequence of Microbispora siamensis NBRC 104113.</title>
        <authorList>
            <person name="Komaki H."/>
            <person name="Tamura T."/>
        </authorList>
    </citation>
    <scope>NUCLEOTIDE SEQUENCE [LARGE SCALE GENOMIC DNA]</scope>
    <source>
        <strain evidence="3 4">NBRC 104113</strain>
    </source>
</reference>
<protein>
    <recommendedName>
        <fullName evidence="2">Choice-of-anchor A domain-containing protein</fullName>
    </recommendedName>
</protein>
<sequence length="106" mass="11048">MNFVLLHEAEPVRWEAPIDPVGGNLGFTVVVRGDATVVSNENEGTLAVGGDLIMRGDYRVAADNPGTYVDDGDARPTALVVGGRIGSSRRTASGHRSSPGAPATWC</sequence>
<evidence type="ECO:0000313" key="4">
    <source>
        <dbReference type="Proteomes" id="UP000660454"/>
    </source>
</evidence>
<proteinExistence type="predicted"/>
<feature type="domain" description="Choice-of-anchor A" evidence="2">
    <location>
        <begin position="21"/>
        <end position="90"/>
    </location>
</feature>
<dbReference type="InterPro" id="IPR026588">
    <property type="entry name" value="Choice_anch_A"/>
</dbReference>
<comment type="caution">
    <text evidence="3">The sequence shown here is derived from an EMBL/GenBank/DDBJ whole genome shotgun (WGS) entry which is preliminary data.</text>
</comment>
<evidence type="ECO:0000313" key="3">
    <source>
        <dbReference type="EMBL" id="GIH67415.1"/>
    </source>
</evidence>
<organism evidence="3 4">
    <name type="scientific">Microbispora siamensis</name>
    <dbReference type="NCBI Taxonomy" id="564413"/>
    <lineage>
        <taxon>Bacteria</taxon>
        <taxon>Bacillati</taxon>
        <taxon>Actinomycetota</taxon>
        <taxon>Actinomycetes</taxon>
        <taxon>Streptosporangiales</taxon>
        <taxon>Streptosporangiaceae</taxon>
        <taxon>Microbispora</taxon>
    </lineage>
</organism>
<accession>A0ABQ4H147</accession>